<gene>
    <name evidence="4" type="ORF">FHR34_007071</name>
</gene>
<dbReference type="InterPro" id="IPR011990">
    <property type="entry name" value="TPR-like_helical_dom_sf"/>
</dbReference>
<dbReference type="Gene3D" id="1.10.10.10">
    <property type="entry name" value="Winged helix-like DNA-binding domain superfamily/Winged helix DNA-binding domain"/>
    <property type="match status" value="1"/>
</dbReference>
<dbReference type="Proteomes" id="UP000540506">
    <property type="component" value="Unassembled WGS sequence"/>
</dbReference>
<feature type="domain" description="HTH luxR-type" evidence="3">
    <location>
        <begin position="821"/>
        <end position="886"/>
    </location>
</feature>
<dbReference type="SMART" id="SM00421">
    <property type="entry name" value="HTH_LUXR"/>
    <property type="match status" value="1"/>
</dbReference>
<dbReference type="InterPro" id="IPR000792">
    <property type="entry name" value="Tscrpt_reg_LuxR_C"/>
</dbReference>
<sequence>MLVLTAEPGAGKSTLVDWTAALAAGRGYQVLRVRGGEDETGFGFAGLYQLLRPLLGSTGRLAAPQRDALLAAFGQQAVTGDRQPDPLLIRYAALSLLCDAATERPLLLLIDDAQWLDPGTVDVLAFVARRLDGETTAVLLTARQQVLPVPFDRDFAHLAITPLDRADAGRLLDRQPRPPRGQARLRILEQAAGNPLALIELARAVALVPGGQGADAAQSLPLTPRLEQIFAADLAGLPQRTRQVLLLAAAAGTAEFSEVFRATPDAGDPQVWLPAEQAGLVRLDSGRVELCHPLVRSAVYRAAAFDERRTAHQALAAALVDNPDRRAWHLAAAALGPDEEMAWTLAETADRARRRGGYAAAAATLERAAALTPEGDRRARRLLDAATMAMLGGCPQWVGELAVRVCATADDPELLAEASMRAGWALAVTDRHEESLGFLVPAAQSMAEKAPGLALDALGTAATPAYNYGSSFHRAQLRRIADLITQQPDAVDRIWLRAATEPFADRAWALPALHRSLAEVPADSPAQLVQLGAAAWILDEVETAVRVLGQVADHLRRAATAGGDAVVAHTLALAQFESGAWSAACSAAQQAYRIAVEVGSDNVVAGAPILQGVLLALRGDAPGARSVIEAAVSGLDPRSSPSHYVRSCHALALAAFVEGEHLAAYQQLRNVFSRDFHPVPVHYHASYYYLADLAAAAVRAGQRDDARAVVQVAVRTLGEHRSARLDAVVHRATALIGDPDEAEPHFRAALADPAGDHWPFERALARLEFGEWLRRRRRVTEARTQLSAALGVFERLDARPWTERAAAELRAAGVASVRTEPADHTLDLTPQQLEIARAAAAGLTNREIGARLLLSPRTVGFHLHKIFPKLGITTRAQLRDALGDAQPADPR</sequence>
<dbReference type="PROSITE" id="PS50043">
    <property type="entry name" value="HTH_LUXR_2"/>
    <property type="match status" value="1"/>
</dbReference>
<dbReference type="Pfam" id="PF13191">
    <property type="entry name" value="AAA_16"/>
    <property type="match status" value="1"/>
</dbReference>
<dbReference type="CDD" id="cd06170">
    <property type="entry name" value="LuxR_C_like"/>
    <property type="match status" value="1"/>
</dbReference>
<comment type="caution">
    <text evidence="4">The sequence shown here is derived from an EMBL/GenBank/DDBJ whole genome shotgun (WGS) entry which is preliminary data.</text>
</comment>
<dbReference type="GO" id="GO:0003677">
    <property type="term" value="F:DNA binding"/>
    <property type="evidence" value="ECO:0007669"/>
    <property type="project" value="UniProtKB-KW"/>
</dbReference>
<reference evidence="4 5" key="1">
    <citation type="submission" date="2020-08" db="EMBL/GenBank/DDBJ databases">
        <title>Sequencing the genomes of 1000 actinobacteria strains.</title>
        <authorList>
            <person name="Klenk H.-P."/>
        </authorList>
    </citation>
    <scope>NUCLEOTIDE SEQUENCE [LARGE SCALE GENOMIC DNA]</scope>
    <source>
        <strain evidence="4 5">DSM 41654</strain>
    </source>
</reference>
<dbReference type="SUPFAM" id="SSF46894">
    <property type="entry name" value="C-terminal effector domain of the bipartite response regulators"/>
    <property type="match status" value="1"/>
</dbReference>
<dbReference type="InterPro" id="IPR016032">
    <property type="entry name" value="Sig_transdc_resp-reg_C-effctor"/>
</dbReference>
<keyword evidence="2" id="KW-0067">ATP-binding</keyword>
<dbReference type="InterPro" id="IPR041664">
    <property type="entry name" value="AAA_16"/>
</dbReference>
<dbReference type="PANTHER" id="PTHR16305:SF35">
    <property type="entry name" value="TRANSCRIPTIONAL ACTIVATOR DOMAIN"/>
    <property type="match status" value="1"/>
</dbReference>
<dbReference type="GO" id="GO:0004016">
    <property type="term" value="F:adenylate cyclase activity"/>
    <property type="evidence" value="ECO:0007669"/>
    <property type="project" value="TreeGrafter"/>
</dbReference>
<dbReference type="PRINTS" id="PR00038">
    <property type="entry name" value="HTHLUXR"/>
</dbReference>
<evidence type="ECO:0000313" key="4">
    <source>
        <dbReference type="EMBL" id="MBB4927976.1"/>
    </source>
</evidence>
<dbReference type="AlphaFoldDB" id="A0A7W7VYX7"/>
<keyword evidence="5" id="KW-1185">Reference proteome</keyword>
<name>A0A7W7VYX7_KITKI</name>
<dbReference type="PANTHER" id="PTHR16305">
    <property type="entry name" value="TESTICULAR SOLUBLE ADENYLYL CYCLASE"/>
    <property type="match status" value="1"/>
</dbReference>
<evidence type="ECO:0000256" key="1">
    <source>
        <dbReference type="ARBA" id="ARBA00022741"/>
    </source>
</evidence>
<dbReference type="EMBL" id="JACHJV010000002">
    <property type="protein sequence ID" value="MBB4927976.1"/>
    <property type="molecule type" value="Genomic_DNA"/>
</dbReference>
<evidence type="ECO:0000259" key="3">
    <source>
        <dbReference type="PROSITE" id="PS50043"/>
    </source>
</evidence>
<proteinExistence type="predicted"/>
<dbReference type="GO" id="GO:0005737">
    <property type="term" value="C:cytoplasm"/>
    <property type="evidence" value="ECO:0007669"/>
    <property type="project" value="TreeGrafter"/>
</dbReference>
<dbReference type="Pfam" id="PF00196">
    <property type="entry name" value="GerE"/>
    <property type="match status" value="1"/>
</dbReference>
<evidence type="ECO:0000313" key="5">
    <source>
        <dbReference type="Proteomes" id="UP000540506"/>
    </source>
</evidence>
<organism evidence="4 5">
    <name type="scientific">Kitasatospora kifunensis</name>
    <name type="common">Streptomyces kifunensis</name>
    <dbReference type="NCBI Taxonomy" id="58351"/>
    <lineage>
        <taxon>Bacteria</taxon>
        <taxon>Bacillati</taxon>
        <taxon>Actinomycetota</taxon>
        <taxon>Actinomycetes</taxon>
        <taxon>Kitasatosporales</taxon>
        <taxon>Streptomycetaceae</taxon>
        <taxon>Kitasatospora</taxon>
    </lineage>
</organism>
<dbReference type="InterPro" id="IPR036388">
    <property type="entry name" value="WH-like_DNA-bd_sf"/>
</dbReference>
<keyword evidence="4" id="KW-0238">DNA-binding</keyword>
<accession>A0A7W7VYX7</accession>
<dbReference type="GO" id="GO:0005524">
    <property type="term" value="F:ATP binding"/>
    <property type="evidence" value="ECO:0007669"/>
    <property type="project" value="UniProtKB-KW"/>
</dbReference>
<keyword evidence="1" id="KW-0547">Nucleotide-binding</keyword>
<dbReference type="InterPro" id="IPR027417">
    <property type="entry name" value="P-loop_NTPase"/>
</dbReference>
<protein>
    <submittedName>
        <fullName evidence="4">DNA-binding CsgD family transcriptional regulator</fullName>
    </submittedName>
</protein>
<dbReference type="SUPFAM" id="SSF52540">
    <property type="entry name" value="P-loop containing nucleoside triphosphate hydrolases"/>
    <property type="match status" value="1"/>
</dbReference>
<dbReference type="SUPFAM" id="SSF48452">
    <property type="entry name" value="TPR-like"/>
    <property type="match status" value="2"/>
</dbReference>
<dbReference type="GO" id="GO:0006355">
    <property type="term" value="P:regulation of DNA-templated transcription"/>
    <property type="evidence" value="ECO:0007669"/>
    <property type="project" value="InterPro"/>
</dbReference>
<evidence type="ECO:0000256" key="2">
    <source>
        <dbReference type="ARBA" id="ARBA00022840"/>
    </source>
</evidence>
<dbReference type="Gene3D" id="1.25.40.10">
    <property type="entry name" value="Tetratricopeptide repeat domain"/>
    <property type="match status" value="1"/>
</dbReference>